<comment type="caution">
    <text evidence="11">The sequence shown here is derived from an EMBL/GenBank/DDBJ whole genome shotgun (WGS) entry which is preliminary data.</text>
</comment>
<proteinExistence type="inferred from homology"/>
<dbReference type="HAMAP" id="MF_00165">
    <property type="entry name" value="Thymidylate_kinase"/>
    <property type="match status" value="1"/>
</dbReference>
<keyword evidence="6 8" id="KW-0067">ATP-binding</keyword>
<dbReference type="GO" id="GO:0004798">
    <property type="term" value="F:dTMP kinase activity"/>
    <property type="evidence" value="ECO:0007669"/>
    <property type="project" value="UniProtKB-UniRule"/>
</dbReference>
<evidence type="ECO:0000256" key="6">
    <source>
        <dbReference type="ARBA" id="ARBA00022840"/>
    </source>
</evidence>
<evidence type="ECO:0000256" key="3">
    <source>
        <dbReference type="ARBA" id="ARBA00022727"/>
    </source>
</evidence>
<dbReference type="Gene3D" id="3.40.50.300">
    <property type="entry name" value="P-loop containing nucleotide triphosphate hydrolases"/>
    <property type="match status" value="1"/>
</dbReference>
<evidence type="ECO:0000256" key="2">
    <source>
        <dbReference type="ARBA" id="ARBA00022679"/>
    </source>
</evidence>
<evidence type="ECO:0000256" key="7">
    <source>
        <dbReference type="ARBA" id="ARBA00048743"/>
    </source>
</evidence>
<keyword evidence="5 8" id="KW-0418">Kinase</keyword>
<evidence type="ECO:0000256" key="4">
    <source>
        <dbReference type="ARBA" id="ARBA00022741"/>
    </source>
</evidence>
<accession>A0AA90Q3P6</accession>
<dbReference type="GO" id="GO:0006227">
    <property type="term" value="P:dUDP biosynthetic process"/>
    <property type="evidence" value="ECO:0007669"/>
    <property type="project" value="TreeGrafter"/>
</dbReference>
<dbReference type="InterPro" id="IPR027417">
    <property type="entry name" value="P-loop_NTPase"/>
</dbReference>
<dbReference type="EMBL" id="JAUPEV010000011">
    <property type="protein sequence ID" value="MDO7253650.1"/>
    <property type="molecule type" value="Genomic_DNA"/>
</dbReference>
<reference evidence="10" key="2">
    <citation type="submission" date="2023-07" db="EMBL/GenBank/DDBJ databases">
        <authorList>
            <person name="Aydin F."/>
            <person name="Tarhane S."/>
            <person name="Saticioglu I.B."/>
            <person name="Karakaya E."/>
            <person name="Abay S."/>
            <person name="Guran O."/>
            <person name="Bozkurt E."/>
            <person name="Uzum N."/>
            <person name="Olgun K."/>
            <person name="Jablonski D."/>
        </authorList>
    </citation>
    <scope>NUCLEOTIDE SEQUENCE</scope>
    <source>
        <strain evidence="10">Faydin-H75</strain>
    </source>
</reference>
<sequence>MYVALEGIDTSGKSTQIESLKKDFPHAIFTKEPGGSMLGIEIREMILKEHNTNNNYQIDAKTEFLLFLADRAEHIAKIIKPNQDKLIISDRSLISGIAYARNIQGAKELNLFATDNIIPDLVIILELDKKTLQDRLGKKSNDAIEQRGIQYLLDIQKNIKSIAERLQKDFKCKVEVIDASKPKETIEDQIKELIMQKI</sequence>
<protein>
    <recommendedName>
        <fullName evidence="8">Thymidylate kinase</fullName>
        <ecNumber evidence="8">2.7.4.9</ecNumber>
    </recommendedName>
    <alternativeName>
        <fullName evidence="8">dTMP kinase</fullName>
    </alternativeName>
</protein>
<keyword evidence="4 8" id="KW-0547">Nucleotide-binding</keyword>
<dbReference type="EC" id="2.7.4.9" evidence="8"/>
<evidence type="ECO:0000256" key="1">
    <source>
        <dbReference type="ARBA" id="ARBA00009776"/>
    </source>
</evidence>
<dbReference type="Proteomes" id="UP001240777">
    <property type="component" value="Unassembled WGS sequence"/>
</dbReference>
<dbReference type="GO" id="GO:0006233">
    <property type="term" value="P:dTDP biosynthetic process"/>
    <property type="evidence" value="ECO:0007669"/>
    <property type="project" value="InterPro"/>
</dbReference>
<keyword evidence="3 8" id="KW-0545">Nucleotide biosynthesis</keyword>
<comment type="function">
    <text evidence="8">Phosphorylation of dTMP to form dTDP in both de novo and salvage pathways of dTTP synthesis.</text>
</comment>
<feature type="binding site" evidence="8">
    <location>
        <begin position="7"/>
        <end position="14"/>
    </location>
    <ligand>
        <name>ATP</name>
        <dbReference type="ChEBI" id="CHEBI:30616"/>
    </ligand>
</feature>
<dbReference type="InterPro" id="IPR018094">
    <property type="entry name" value="Thymidylate_kinase"/>
</dbReference>
<evidence type="ECO:0000313" key="11">
    <source>
        <dbReference type="EMBL" id="MDP2539578.1"/>
    </source>
</evidence>
<dbReference type="Pfam" id="PF02223">
    <property type="entry name" value="Thymidylate_kin"/>
    <property type="match status" value="1"/>
</dbReference>
<name>A0AA90Q3P6_9HELI</name>
<dbReference type="AlphaFoldDB" id="A0AA90Q3P6"/>
<evidence type="ECO:0000313" key="13">
    <source>
        <dbReference type="Proteomes" id="UP001240777"/>
    </source>
</evidence>
<feature type="domain" description="Thymidylate kinase-like" evidence="9">
    <location>
        <begin position="5"/>
        <end position="190"/>
    </location>
</feature>
<evidence type="ECO:0000256" key="5">
    <source>
        <dbReference type="ARBA" id="ARBA00022777"/>
    </source>
</evidence>
<dbReference type="Proteomes" id="UP001177258">
    <property type="component" value="Unassembled WGS sequence"/>
</dbReference>
<dbReference type="GO" id="GO:0006235">
    <property type="term" value="P:dTTP biosynthetic process"/>
    <property type="evidence" value="ECO:0007669"/>
    <property type="project" value="UniProtKB-UniRule"/>
</dbReference>
<dbReference type="CDD" id="cd01672">
    <property type="entry name" value="TMPK"/>
    <property type="match status" value="1"/>
</dbReference>
<reference evidence="10 12" key="3">
    <citation type="journal article" date="2024" name="Syst. Appl. Microbiol.">
        <title>Helicobacter cappadocius sp. nov., from lizards: The first psychrotrophic Helicobacter species.</title>
        <authorList>
            <person name="Aydin F."/>
            <person name="Tarhane S."/>
            <person name="Karakaya E."/>
            <person name="Abay S."/>
            <person name="Kayman T."/>
            <person name="Guran O."/>
            <person name="Bozkurt E."/>
            <person name="Uzum N."/>
            <person name="Avci A."/>
            <person name="Olgun K."/>
            <person name="Jablonski D."/>
            <person name="Guran C."/>
            <person name="Burcin Saticioglu I."/>
        </authorList>
    </citation>
    <scope>NUCLEOTIDE SEQUENCE [LARGE SCALE GENOMIC DNA]</scope>
    <source>
        <strain evidence="10">Faydin-H75</strain>
        <strain evidence="12">faydin-H76</strain>
    </source>
</reference>
<dbReference type="SUPFAM" id="SSF52540">
    <property type="entry name" value="P-loop containing nucleoside triphosphate hydrolases"/>
    <property type="match status" value="1"/>
</dbReference>
<comment type="catalytic activity">
    <reaction evidence="7 8">
        <text>dTMP + ATP = dTDP + ADP</text>
        <dbReference type="Rhea" id="RHEA:13517"/>
        <dbReference type="ChEBI" id="CHEBI:30616"/>
        <dbReference type="ChEBI" id="CHEBI:58369"/>
        <dbReference type="ChEBI" id="CHEBI:63528"/>
        <dbReference type="ChEBI" id="CHEBI:456216"/>
        <dbReference type="EC" id="2.7.4.9"/>
    </reaction>
</comment>
<dbReference type="NCBIfam" id="TIGR00041">
    <property type="entry name" value="DTMP_kinase"/>
    <property type="match status" value="1"/>
</dbReference>
<evidence type="ECO:0000313" key="10">
    <source>
        <dbReference type="EMBL" id="MDO7253650.1"/>
    </source>
</evidence>
<evidence type="ECO:0000259" key="9">
    <source>
        <dbReference type="Pfam" id="PF02223"/>
    </source>
</evidence>
<dbReference type="InterPro" id="IPR039430">
    <property type="entry name" value="Thymidylate_kin-like_dom"/>
</dbReference>
<dbReference type="PANTHER" id="PTHR10344:SF4">
    <property type="entry name" value="UMP-CMP KINASE 2, MITOCHONDRIAL"/>
    <property type="match status" value="1"/>
</dbReference>
<keyword evidence="13" id="KW-1185">Reference proteome</keyword>
<dbReference type="GO" id="GO:0005829">
    <property type="term" value="C:cytosol"/>
    <property type="evidence" value="ECO:0007669"/>
    <property type="project" value="TreeGrafter"/>
</dbReference>
<dbReference type="RefSeq" id="WP_305517490.1">
    <property type="nucleotide sequence ID" value="NZ_JAUPEV010000011.1"/>
</dbReference>
<dbReference type="GO" id="GO:0005524">
    <property type="term" value="F:ATP binding"/>
    <property type="evidence" value="ECO:0007669"/>
    <property type="project" value="UniProtKB-UniRule"/>
</dbReference>
<dbReference type="EMBL" id="JAUYZK010000011">
    <property type="protein sequence ID" value="MDP2539578.1"/>
    <property type="molecule type" value="Genomic_DNA"/>
</dbReference>
<reference evidence="11 13" key="1">
    <citation type="submission" date="2023-07" db="EMBL/GenBank/DDBJ databases">
        <title>Unpublished Manusciprt.</title>
        <authorList>
            <person name="Aydin F."/>
            <person name="Tarhane S."/>
            <person name="Saticioglu I.B."/>
            <person name="Karakaya E."/>
            <person name="Abay S."/>
            <person name="Guran O."/>
            <person name="Bozkurt E."/>
            <person name="Uzum N."/>
            <person name="Olgun K."/>
            <person name="Jablonski D."/>
        </authorList>
    </citation>
    <scope>NUCLEOTIDE SEQUENCE</scope>
    <source>
        <strain evidence="13">faydin-H75</strain>
        <strain evidence="11">Faydin-H76</strain>
    </source>
</reference>
<dbReference type="PANTHER" id="PTHR10344">
    <property type="entry name" value="THYMIDYLATE KINASE"/>
    <property type="match status" value="1"/>
</dbReference>
<comment type="similarity">
    <text evidence="1 8">Belongs to the thymidylate kinase family.</text>
</comment>
<evidence type="ECO:0000256" key="8">
    <source>
        <dbReference type="HAMAP-Rule" id="MF_00165"/>
    </source>
</evidence>
<organism evidence="11 12">
    <name type="scientific">Helicobacter cappadocius</name>
    <dbReference type="NCBI Taxonomy" id="3063998"/>
    <lineage>
        <taxon>Bacteria</taxon>
        <taxon>Pseudomonadati</taxon>
        <taxon>Campylobacterota</taxon>
        <taxon>Epsilonproteobacteria</taxon>
        <taxon>Campylobacterales</taxon>
        <taxon>Helicobacteraceae</taxon>
        <taxon>Helicobacter</taxon>
    </lineage>
</organism>
<gene>
    <name evidence="8 11" type="primary">tmk</name>
    <name evidence="10" type="ORF">Q5I04_06975</name>
    <name evidence="11" type="ORF">Q5I06_07305</name>
</gene>
<evidence type="ECO:0000313" key="12">
    <source>
        <dbReference type="Proteomes" id="UP001177258"/>
    </source>
</evidence>
<keyword evidence="2 8" id="KW-0808">Transferase</keyword>